<feature type="transmembrane region" description="Helical" evidence="7">
    <location>
        <begin position="443"/>
        <end position="467"/>
    </location>
</feature>
<dbReference type="PANTHER" id="PTHR48020:SF12">
    <property type="entry name" value="PROTON MYO-INOSITOL COTRANSPORTER"/>
    <property type="match status" value="1"/>
</dbReference>
<comment type="subcellular location">
    <subcellularLocation>
        <location evidence="1">Membrane</location>
        <topology evidence="1">Multi-pass membrane protein</topology>
    </subcellularLocation>
</comment>
<dbReference type="PRINTS" id="PR00171">
    <property type="entry name" value="SUGRTRNSPORT"/>
</dbReference>
<dbReference type="RefSeq" id="XP_004344387.1">
    <property type="nucleotide sequence ID" value="XM_004344337.1"/>
</dbReference>
<keyword evidence="2" id="KW-0813">Transport</keyword>
<keyword evidence="3 7" id="KW-0812">Transmembrane</keyword>
<dbReference type="Proteomes" id="UP000008743">
    <property type="component" value="Unassembled WGS sequence"/>
</dbReference>
<feature type="transmembrane region" description="Helical" evidence="7">
    <location>
        <begin position="343"/>
        <end position="362"/>
    </location>
</feature>
<name>A0A0D2UN33_CAPO3</name>
<evidence type="ECO:0000313" key="9">
    <source>
        <dbReference type="EMBL" id="KJE96441.1"/>
    </source>
</evidence>
<feature type="transmembrane region" description="Helical" evidence="7">
    <location>
        <begin position="46"/>
        <end position="68"/>
    </location>
</feature>
<dbReference type="InParanoid" id="A0A0D2UN33"/>
<dbReference type="FunCoup" id="A0A0D2UN33">
    <property type="interactions" value="126"/>
</dbReference>
<dbReference type="SUPFAM" id="SSF103473">
    <property type="entry name" value="MFS general substrate transporter"/>
    <property type="match status" value="1"/>
</dbReference>
<evidence type="ECO:0000256" key="2">
    <source>
        <dbReference type="ARBA" id="ARBA00022448"/>
    </source>
</evidence>
<accession>A0A0D2UN33</accession>
<dbReference type="InterPro" id="IPR050814">
    <property type="entry name" value="Myo-inositol_Transporter"/>
</dbReference>
<dbReference type="InterPro" id="IPR005828">
    <property type="entry name" value="MFS_sugar_transport-like"/>
</dbReference>
<dbReference type="InterPro" id="IPR003663">
    <property type="entry name" value="Sugar/inositol_transpt"/>
</dbReference>
<organism evidence="9 10">
    <name type="scientific">Capsaspora owczarzaki (strain ATCC 30864)</name>
    <dbReference type="NCBI Taxonomy" id="595528"/>
    <lineage>
        <taxon>Eukaryota</taxon>
        <taxon>Filasterea</taxon>
        <taxon>Capsaspora</taxon>
    </lineage>
</organism>
<gene>
    <name evidence="9" type="ORF">CAOG_006766</name>
</gene>
<protein>
    <submittedName>
        <fullName evidence="9">Sugar transporter</fullName>
    </submittedName>
</protein>
<dbReference type="EMBL" id="KE346371">
    <property type="protein sequence ID" value="KJE96441.1"/>
    <property type="molecule type" value="Genomic_DNA"/>
</dbReference>
<dbReference type="STRING" id="595528.A0A0D2UN33"/>
<evidence type="ECO:0000256" key="4">
    <source>
        <dbReference type="ARBA" id="ARBA00022989"/>
    </source>
</evidence>
<sequence>MSSDSAPPPPPAVQTADRERVVQSLLRLTRWTYSHNRPADESRRTLVLLFLLCAVSGMVYGFTASLGGLLDPISADLDFVNSTTSSELLNSATLVGGLAFSPVAGVMGDRLGRIWTTLFCGVLSTAASVVSAVVNDFWFLCACRLVLGIGSTVICFIVPVYVAECAPAKSRGLLVAVFQLSINTGLALSYGVQLILSWRWALGVGAAPGLLVILLVAGWLPESPRYLLSKLAPQRARRSSSLSDGHGAIGSSYHEHDNAEIDGDGDDDEAEDTAKLLGPRSRIAAGHTPQTRSSGKINRHRNIQASSLQLKNDDAGGEAGVENQQPEDDEIVHLSAREFFSLLSVRSVMLGFMLCILNNSVQGVVSYGPQIFKAAGYSNDDGVLAATIAGGVSIVLSLISLPVIHHCSRRFLLVITALGVTIGTLVMAAGFQFLEPGSSRLGLLITGQAVTILAFQMGVGPLFFVVVPEIFPQRIRGAANGMLSLLLALCSLIITITFLSSIDAVGVAGTFLYYGLLFFLCFLGVWRFLPETANVVLEHISV</sequence>
<dbReference type="PANTHER" id="PTHR48020">
    <property type="entry name" value="PROTON MYO-INOSITOL COTRANSPORTER"/>
    <property type="match status" value="1"/>
</dbReference>
<evidence type="ECO:0000256" key="3">
    <source>
        <dbReference type="ARBA" id="ARBA00022692"/>
    </source>
</evidence>
<dbReference type="InterPro" id="IPR020846">
    <property type="entry name" value="MFS_dom"/>
</dbReference>
<feature type="transmembrane region" description="Helical" evidence="7">
    <location>
        <begin position="137"/>
        <end position="161"/>
    </location>
</feature>
<feature type="transmembrane region" description="Helical" evidence="7">
    <location>
        <begin position="198"/>
        <end position="220"/>
    </location>
</feature>
<dbReference type="PhylomeDB" id="A0A0D2UN33"/>
<feature type="transmembrane region" description="Helical" evidence="7">
    <location>
        <begin position="173"/>
        <end position="192"/>
    </location>
</feature>
<keyword evidence="9" id="KW-0762">Sugar transport</keyword>
<feature type="transmembrane region" description="Helical" evidence="7">
    <location>
        <begin position="88"/>
        <end position="107"/>
    </location>
</feature>
<proteinExistence type="predicted"/>
<evidence type="ECO:0000256" key="1">
    <source>
        <dbReference type="ARBA" id="ARBA00004141"/>
    </source>
</evidence>
<dbReference type="InterPro" id="IPR036259">
    <property type="entry name" value="MFS_trans_sf"/>
</dbReference>
<keyword evidence="4 7" id="KW-1133">Transmembrane helix</keyword>
<dbReference type="eggNOG" id="KOG0254">
    <property type="taxonomic scope" value="Eukaryota"/>
</dbReference>
<evidence type="ECO:0000256" key="7">
    <source>
        <dbReference type="SAM" id="Phobius"/>
    </source>
</evidence>
<feature type="compositionally biased region" description="Acidic residues" evidence="6">
    <location>
        <begin position="260"/>
        <end position="271"/>
    </location>
</feature>
<feature type="transmembrane region" description="Helical" evidence="7">
    <location>
        <begin position="479"/>
        <end position="499"/>
    </location>
</feature>
<dbReference type="OrthoDB" id="6339427at2759"/>
<dbReference type="Pfam" id="PF00083">
    <property type="entry name" value="Sugar_tr"/>
    <property type="match status" value="2"/>
</dbReference>
<keyword evidence="5 7" id="KW-0472">Membrane</keyword>
<evidence type="ECO:0000313" key="10">
    <source>
        <dbReference type="Proteomes" id="UP000008743"/>
    </source>
</evidence>
<dbReference type="OMA" id="TYVLGKW"/>
<evidence type="ECO:0000259" key="8">
    <source>
        <dbReference type="PROSITE" id="PS50850"/>
    </source>
</evidence>
<dbReference type="PROSITE" id="PS50850">
    <property type="entry name" value="MFS"/>
    <property type="match status" value="1"/>
</dbReference>
<feature type="region of interest" description="Disordered" evidence="6">
    <location>
        <begin position="239"/>
        <end position="299"/>
    </location>
</feature>
<feature type="transmembrane region" description="Helical" evidence="7">
    <location>
        <begin position="382"/>
        <end position="404"/>
    </location>
</feature>
<dbReference type="GO" id="GO:0022857">
    <property type="term" value="F:transmembrane transporter activity"/>
    <property type="evidence" value="ECO:0007669"/>
    <property type="project" value="InterPro"/>
</dbReference>
<evidence type="ECO:0000256" key="6">
    <source>
        <dbReference type="SAM" id="MobiDB-lite"/>
    </source>
</evidence>
<feature type="domain" description="Major facilitator superfamily (MFS) profile" evidence="8">
    <location>
        <begin position="45"/>
        <end position="533"/>
    </location>
</feature>
<keyword evidence="10" id="KW-1185">Reference proteome</keyword>
<reference evidence="10" key="1">
    <citation type="submission" date="2011-02" db="EMBL/GenBank/DDBJ databases">
        <title>The Genome Sequence of Capsaspora owczarzaki ATCC 30864.</title>
        <authorList>
            <person name="Russ C."/>
            <person name="Cuomo C."/>
            <person name="Burger G."/>
            <person name="Gray M.W."/>
            <person name="Holland P.W.H."/>
            <person name="King N."/>
            <person name="Lang F.B.F."/>
            <person name="Roger A.J."/>
            <person name="Ruiz-Trillo I."/>
            <person name="Young S.K."/>
            <person name="Zeng Q."/>
            <person name="Gargeya S."/>
            <person name="Alvarado L."/>
            <person name="Berlin A."/>
            <person name="Chapman S.B."/>
            <person name="Chen Z."/>
            <person name="Freedman E."/>
            <person name="Gellesch M."/>
            <person name="Goldberg J."/>
            <person name="Griggs A."/>
            <person name="Gujja S."/>
            <person name="Heilman E."/>
            <person name="Heiman D."/>
            <person name="Howarth C."/>
            <person name="Mehta T."/>
            <person name="Neiman D."/>
            <person name="Pearson M."/>
            <person name="Roberts A."/>
            <person name="Saif S."/>
            <person name="Shea T."/>
            <person name="Shenoy N."/>
            <person name="Sisk P."/>
            <person name="Stolte C."/>
            <person name="Sykes S."/>
            <person name="White J."/>
            <person name="Yandava C."/>
            <person name="Haas B."/>
            <person name="Nusbaum C."/>
            <person name="Birren B."/>
        </authorList>
    </citation>
    <scope>NUCLEOTIDE SEQUENCE</scope>
    <source>
        <strain evidence="10">ATCC 30864</strain>
    </source>
</reference>
<dbReference type="Gene3D" id="1.20.1250.20">
    <property type="entry name" value="MFS general substrate transporter like domains"/>
    <property type="match status" value="1"/>
</dbReference>
<evidence type="ECO:0000256" key="5">
    <source>
        <dbReference type="ARBA" id="ARBA00023136"/>
    </source>
</evidence>
<dbReference type="GO" id="GO:0016020">
    <property type="term" value="C:membrane"/>
    <property type="evidence" value="ECO:0007669"/>
    <property type="project" value="UniProtKB-SubCell"/>
</dbReference>
<feature type="transmembrane region" description="Helical" evidence="7">
    <location>
        <begin position="114"/>
        <end position="131"/>
    </location>
</feature>
<feature type="transmembrane region" description="Helical" evidence="7">
    <location>
        <begin position="511"/>
        <end position="529"/>
    </location>
</feature>
<dbReference type="AlphaFoldDB" id="A0A0D2UN33"/>
<feature type="transmembrane region" description="Helical" evidence="7">
    <location>
        <begin position="411"/>
        <end position="431"/>
    </location>
</feature>